<reference evidence="1 2" key="2">
    <citation type="journal article" date="2022" name="Mol. Ecol. Resour.">
        <title>The genomes of chicory, endive, great burdock and yacon provide insights into Asteraceae paleo-polyploidization history and plant inulin production.</title>
        <authorList>
            <person name="Fan W."/>
            <person name="Wang S."/>
            <person name="Wang H."/>
            <person name="Wang A."/>
            <person name="Jiang F."/>
            <person name="Liu H."/>
            <person name="Zhao H."/>
            <person name="Xu D."/>
            <person name="Zhang Y."/>
        </authorList>
    </citation>
    <scope>NUCLEOTIDE SEQUENCE [LARGE SCALE GENOMIC DNA]</scope>
    <source>
        <strain evidence="2">cv. Yunnan</strain>
        <tissue evidence="1">Leaves</tissue>
    </source>
</reference>
<evidence type="ECO:0000313" key="2">
    <source>
        <dbReference type="Proteomes" id="UP001056120"/>
    </source>
</evidence>
<dbReference type="Proteomes" id="UP001056120">
    <property type="component" value="Linkage Group LG14"/>
</dbReference>
<name>A0ACB9GMX4_9ASTR</name>
<comment type="caution">
    <text evidence="1">The sequence shown here is derived from an EMBL/GenBank/DDBJ whole genome shotgun (WGS) entry which is preliminary data.</text>
</comment>
<protein>
    <submittedName>
        <fullName evidence="1">Uncharacterized protein</fullName>
    </submittedName>
</protein>
<organism evidence="1 2">
    <name type="scientific">Smallanthus sonchifolius</name>
    <dbReference type="NCBI Taxonomy" id="185202"/>
    <lineage>
        <taxon>Eukaryota</taxon>
        <taxon>Viridiplantae</taxon>
        <taxon>Streptophyta</taxon>
        <taxon>Embryophyta</taxon>
        <taxon>Tracheophyta</taxon>
        <taxon>Spermatophyta</taxon>
        <taxon>Magnoliopsida</taxon>
        <taxon>eudicotyledons</taxon>
        <taxon>Gunneridae</taxon>
        <taxon>Pentapetalae</taxon>
        <taxon>asterids</taxon>
        <taxon>campanulids</taxon>
        <taxon>Asterales</taxon>
        <taxon>Asteraceae</taxon>
        <taxon>Asteroideae</taxon>
        <taxon>Heliantheae alliance</taxon>
        <taxon>Millerieae</taxon>
        <taxon>Smallanthus</taxon>
    </lineage>
</organism>
<evidence type="ECO:0000313" key="1">
    <source>
        <dbReference type="EMBL" id="KAI3784361.1"/>
    </source>
</evidence>
<accession>A0ACB9GMX4</accession>
<dbReference type="EMBL" id="CM042031">
    <property type="protein sequence ID" value="KAI3784361.1"/>
    <property type="molecule type" value="Genomic_DNA"/>
</dbReference>
<keyword evidence="2" id="KW-1185">Reference proteome</keyword>
<reference evidence="2" key="1">
    <citation type="journal article" date="2022" name="Mol. Ecol. Resour.">
        <title>The genomes of chicory, endive, great burdock and yacon provide insights into Asteraceae palaeo-polyploidization history and plant inulin production.</title>
        <authorList>
            <person name="Fan W."/>
            <person name="Wang S."/>
            <person name="Wang H."/>
            <person name="Wang A."/>
            <person name="Jiang F."/>
            <person name="Liu H."/>
            <person name="Zhao H."/>
            <person name="Xu D."/>
            <person name="Zhang Y."/>
        </authorList>
    </citation>
    <scope>NUCLEOTIDE SEQUENCE [LARGE SCALE GENOMIC DNA]</scope>
    <source>
        <strain evidence="2">cv. Yunnan</strain>
    </source>
</reference>
<proteinExistence type="predicted"/>
<gene>
    <name evidence="1" type="ORF">L1987_43460</name>
</gene>
<sequence>MPLEEIQINDQLHFVEKPVEIEGDKFEGDKIDCLIDLDDVFIDDWEIKDAEIEFEKDDEGIKYATHEGFVIGLMIKVLGNDQEKEEGEIVDDMEEKGEQVEASDNTSKDTWSERRKTWFKTIPKSPPQPVLKSKYV</sequence>